<evidence type="ECO:0000313" key="2">
    <source>
        <dbReference type="EMBL" id="STQ43707.1"/>
    </source>
</evidence>
<keyword evidence="1" id="KW-0812">Transmembrane</keyword>
<evidence type="ECO:0000313" key="3">
    <source>
        <dbReference type="Proteomes" id="UP000254304"/>
    </source>
</evidence>
<organism evidence="2 3">
    <name type="scientific">Ewingella americana</name>
    <dbReference type="NCBI Taxonomy" id="41202"/>
    <lineage>
        <taxon>Bacteria</taxon>
        <taxon>Pseudomonadati</taxon>
        <taxon>Pseudomonadota</taxon>
        <taxon>Gammaproteobacteria</taxon>
        <taxon>Enterobacterales</taxon>
        <taxon>Yersiniaceae</taxon>
        <taxon>Ewingella</taxon>
    </lineage>
</organism>
<sequence length="71" mass="8128">MPQVFEMLLAVFDRAALMLICLFFLTRTRLFRKLLQKESHNHTALELAAATAIFRCLPFSAPCRGLMSKAR</sequence>
<gene>
    <name evidence="2" type="primary">ypdA_2</name>
    <name evidence="2" type="ORF">NCTC12157_01406</name>
</gene>
<evidence type="ECO:0000256" key="1">
    <source>
        <dbReference type="SAM" id="Phobius"/>
    </source>
</evidence>
<dbReference type="EMBL" id="UGGO01000001">
    <property type="protein sequence ID" value="STQ43707.1"/>
    <property type="molecule type" value="Genomic_DNA"/>
</dbReference>
<keyword evidence="1" id="KW-1133">Transmembrane helix</keyword>
<proteinExistence type="predicted"/>
<feature type="transmembrane region" description="Helical" evidence="1">
    <location>
        <begin position="6"/>
        <end position="25"/>
    </location>
</feature>
<accession>A0A377NCA0</accession>
<dbReference type="Proteomes" id="UP000254304">
    <property type="component" value="Unassembled WGS sequence"/>
</dbReference>
<dbReference type="AlphaFoldDB" id="A0A377NCA0"/>
<keyword evidence="1" id="KW-0472">Membrane</keyword>
<reference evidence="2 3" key="1">
    <citation type="submission" date="2018-06" db="EMBL/GenBank/DDBJ databases">
        <authorList>
            <consortium name="Pathogen Informatics"/>
            <person name="Doyle S."/>
        </authorList>
    </citation>
    <scope>NUCLEOTIDE SEQUENCE [LARGE SCALE GENOMIC DNA]</scope>
    <source>
        <strain evidence="2 3">NCTC12157</strain>
    </source>
</reference>
<name>A0A377NCA0_9GAMM</name>
<protein>
    <submittedName>
        <fullName evidence="2">Inner membrane protein ypdA</fullName>
    </submittedName>
</protein>